<evidence type="ECO:0000313" key="7">
    <source>
        <dbReference type="EMBL" id="TNV76642.1"/>
    </source>
</evidence>
<feature type="transmembrane region" description="Helical" evidence="6">
    <location>
        <begin position="30"/>
        <end position="49"/>
    </location>
</feature>
<dbReference type="GO" id="GO:0005778">
    <property type="term" value="C:peroxisomal membrane"/>
    <property type="evidence" value="ECO:0007669"/>
    <property type="project" value="UniProtKB-SubCell"/>
</dbReference>
<evidence type="ECO:0000256" key="5">
    <source>
        <dbReference type="SAM" id="MobiDB-lite"/>
    </source>
</evidence>
<gene>
    <name evidence="7" type="ORF">FGO68_gene11110</name>
</gene>
<comment type="caution">
    <text evidence="7">The sequence shown here is derived from an EMBL/GenBank/DDBJ whole genome shotgun (WGS) entry which is preliminary data.</text>
</comment>
<dbReference type="EMBL" id="RRYP01013209">
    <property type="protein sequence ID" value="TNV76642.1"/>
    <property type="molecule type" value="Genomic_DNA"/>
</dbReference>
<reference evidence="7" key="1">
    <citation type="submission" date="2019-06" db="EMBL/GenBank/DDBJ databases">
        <authorList>
            <person name="Zheng W."/>
        </authorList>
    </citation>
    <scope>NUCLEOTIDE SEQUENCE</scope>
    <source>
        <strain evidence="7">QDHG01</strain>
    </source>
</reference>
<sequence length="216" mass="23974">MGSSPKKQNNSSGDKGGSDVAKGSTFHSRCLRLSAILYGLFIMSENLSLLSKLRFLGLSETKLLTWVNILWFLSLLASIVAHSAKLITLTVKEEKLRIQIEQLKKQEGATAKQQTYIQHSVLGNLKRVRVEDSNTKEGSQREVSAMNKLVEKMHKHNEIKVKHSLELTKNFSDLFIGVQVVGLTKRYLKHDFGESLLGIAGSTSSVIGIYQASRSS</sequence>
<name>A0A8J8NJF9_HALGN</name>
<comment type="subcellular location">
    <subcellularLocation>
        <location evidence="4">Peroxisome membrane</location>
    </subcellularLocation>
</comment>
<keyword evidence="3" id="KW-0576">Peroxisome</keyword>
<feature type="region of interest" description="Disordered" evidence="5">
    <location>
        <begin position="1"/>
        <end position="21"/>
    </location>
</feature>
<keyword evidence="6" id="KW-0812">Transmembrane</keyword>
<dbReference type="InterPro" id="IPR008733">
    <property type="entry name" value="PEX11"/>
</dbReference>
<evidence type="ECO:0000256" key="4">
    <source>
        <dbReference type="ARBA" id="ARBA00046271"/>
    </source>
</evidence>
<evidence type="ECO:0000313" key="8">
    <source>
        <dbReference type="Proteomes" id="UP000785679"/>
    </source>
</evidence>
<protein>
    <submittedName>
        <fullName evidence="7">Uncharacterized protein</fullName>
    </submittedName>
</protein>
<dbReference type="AlphaFoldDB" id="A0A8J8NJF9"/>
<dbReference type="Pfam" id="PF05648">
    <property type="entry name" value="PEX11"/>
    <property type="match status" value="1"/>
</dbReference>
<dbReference type="Proteomes" id="UP000785679">
    <property type="component" value="Unassembled WGS sequence"/>
</dbReference>
<accession>A0A8J8NJF9</accession>
<evidence type="ECO:0000256" key="1">
    <source>
        <dbReference type="ARBA" id="ARBA00022593"/>
    </source>
</evidence>
<feature type="transmembrane region" description="Helical" evidence="6">
    <location>
        <begin position="69"/>
        <end position="91"/>
    </location>
</feature>
<evidence type="ECO:0000256" key="2">
    <source>
        <dbReference type="ARBA" id="ARBA00023136"/>
    </source>
</evidence>
<organism evidence="7 8">
    <name type="scientific">Halteria grandinella</name>
    <dbReference type="NCBI Taxonomy" id="5974"/>
    <lineage>
        <taxon>Eukaryota</taxon>
        <taxon>Sar</taxon>
        <taxon>Alveolata</taxon>
        <taxon>Ciliophora</taxon>
        <taxon>Intramacronucleata</taxon>
        <taxon>Spirotrichea</taxon>
        <taxon>Stichotrichia</taxon>
        <taxon>Sporadotrichida</taxon>
        <taxon>Halteriidae</taxon>
        <taxon>Halteria</taxon>
    </lineage>
</organism>
<keyword evidence="2 6" id="KW-0472">Membrane</keyword>
<dbReference type="PANTHER" id="PTHR12652">
    <property type="entry name" value="PEROXISOMAL BIOGENESIS FACTOR 11"/>
    <property type="match status" value="1"/>
</dbReference>
<keyword evidence="8" id="KW-1185">Reference proteome</keyword>
<keyword evidence="1" id="KW-0962">Peroxisome biogenesis</keyword>
<feature type="compositionally biased region" description="Polar residues" evidence="5">
    <location>
        <begin position="1"/>
        <end position="13"/>
    </location>
</feature>
<evidence type="ECO:0000256" key="3">
    <source>
        <dbReference type="ARBA" id="ARBA00023140"/>
    </source>
</evidence>
<dbReference type="PANTHER" id="PTHR12652:SF50">
    <property type="entry name" value="PEROXIN 11"/>
    <property type="match status" value="1"/>
</dbReference>
<proteinExistence type="predicted"/>
<keyword evidence="6" id="KW-1133">Transmembrane helix</keyword>
<evidence type="ECO:0000256" key="6">
    <source>
        <dbReference type="SAM" id="Phobius"/>
    </source>
</evidence>
<dbReference type="GO" id="GO:0016559">
    <property type="term" value="P:peroxisome fission"/>
    <property type="evidence" value="ECO:0007669"/>
    <property type="project" value="InterPro"/>
</dbReference>